<name>A0A9X1P1Q4_9HYPH</name>
<protein>
    <submittedName>
        <fullName evidence="3">AtpZ/AtpI family protein</fullName>
    </submittedName>
</protein>
<keyword evidence="2" id="KW-0472">Membrane</keyword>
<dbReference type="NCBIfam" id="TIGR02230">
    <property type="entry name" value="ATPase_gene1"/>
    <property type="match status" value="1"/>
</dbReference>
<dbReference type="InterPro" id="IPR032820">
    <property type="entry name" value="ATPase_put"/>
</dbReference>
<comment type="caution">
    <text evidence="3">The sequence shown here is derived from an EMBL/GenBank/DDBJ whole genome shotgun (WGS) entry which is preliminary data.</text>
</comment>
<feature type="region of interest" description="Disordered" evidence="1">
    <location>
        <begin position="1"/>
        <end position="28"/>
    </location>
</feature>
<evidence type="ECO:0000313" key="3">
    <source>
        <dbReference type="EMBL" id="MCE7027738.1"/>
    </source>
</evidence>
<organism evidence="3 5">
    <name type="scientific">Jiella avicenniae</name>
    <dbReference type="NCBI Taxonomy" id="2907202"/>
    <lineage>
        <taxon>Bacteria</taxon>
        <taxon>Pseudomonadati</taxon>
        <taxon>Pseudomonadota</taxon>
        <taxon>Alphaproteobacteria</taxon>
        <taxon>Hyphomicrobiales</taxon>
        <taxon>Aurantimonadaceae</taxon>
        <taxon>Jiella</taxon>
    </lineage>
</organism>
<dbReference type="Pfam" id="PF09527">
    <property type="entry name" value="ATPase_gene1"/>
    <property type="match status" value="1"/>
</dbReference>
<dbReference type="EMBL" id="JAJUWU010000006">
    <property type="protein sequence ID" value="MCE7027738.1"/>
    <property type="molecule type" value="Genomic_DNA"/>
</dbReference>
<keyword evidence="5" id="KW-1185">Reference proteome</keyword>
<evidence type="ECO:0000313" key="4">
    <source>
        <dbReference type="EMBL" id="MCE7028780.1"/>
    </source>
</evidence>
<dbReference type="RefSeq" id="WP_233718841.1">
    <property type="nucleotide sequence ID" value="NZ_JAJUWU010000006.1"/>
</dbReference>
<dbReference type="Proteomes" id="UP001139035">
    <property type="component" value="Unassembled WGS sequence"/>
</dbReference>
<evidence type="ECO:0000256" key="1">
    <source>
        <dbReference type="SAM" id="MobiDB-lite"/>
    </source>
</evidence>
<feature type="transmembrane region" description="Helical" evidence="2">
    <location>
        <begin position="83"/>
        <end position="102"/>
    </location>
</feature>
<proteinExistence type="predicted"/>
<dbReference type="InterPro" id="IPR011744">
    <property type="entry name" value="ATPase_gene1"/>
</dbReference>
<gene>
    <name evidence="3" type="ORF">LZD57_07020</name>
    <name evidence="4" type="ORF">LZD57_12335</name>
</gene>
<feature type="compositionally biased region" description="Acidic residues" evidence="1">
    <location>
        <begin position="1"/>
        <end position="11"/>
    </location>
</feature>
<reference evidence="3" key="1">
    <citation type="submission" date="2022-01" db="EMBL/GenBank/DDBJ databases">
        <title>Jiella avicenniae sp. nov., a novel endophytic bacterium isolated from bark of Avicennia marina.</title>
        <authorList>
            <person name="Tuo L."/>
        </authorList>
    </citation>
    <scope>NUCLEOTIDE SEQUENCE</scope>
    <source>
        <strain evidence="3">CBK1P-4</strain>
    </source>
</reference>
<dbReference type="AlphaFoldDB" id="A0A9X1P1Q4"/>
<evidence type="ECO:0000313" key="5">
    <source>
        <dbReference type="Proteomes" id="UP001139035"/>
    </source>
</evidence>
<sequence>MSETPEEIGEEGGEKPLAPRPKDGLADSVELRAERHRRWRREGEPPIAHRLAQIGVLGWMVVTPMLIGLFVGRWMDQALGSRLTFTGALLMAGTGLGAWSAWKWMNRSEG</sequence>
<keyword evidence="2" id="KW-1133">Transmembrane helix</keyword>
<dbReference type="EMBL" id="JAJUWU010000010">
    <property type="protein sequence ID" value="MCE7028780.1"/>
    <property type="molecule type" value="Genomic_DNA"/>
</dbReference>
<accession>A0A9X1P1Q4</accession>
<evidence type="ECO:0000256" key="2">
    <source>
        <dbReference type="SAM" id="Phobius"/>
    </source>
</evidence>
<keyword evidence="2" id="KW-0812">Transmembrane</keyword>
<feature type="transmembrane region" description="Helical" evidence="2">
    <location>
        <begin position="51"/>
        <end position="71"/>
    </location>
</feature>